<evidence type="ECO:0000256" key="3">
    <source>
        <dbReference type="ARBA" id="ARBA00022840"/>
    </source>
</evidence>
<organism evidence="5 6">
    <name type="scientific">Acetonema longum DSM 6540</name>
    <dbReference type="NCBI Taxonomy" id="1009370"/>
    <lineage>
        <taxon>Bacteria</taxon>
        <taxon>Bacillati</taxon>
        <taxon>Bacillota</taxon>
        <taxon>Negativicutes</taxon>
        <taxon>Acetonemataceae</taxon>
        <taxon>Acetonema</taxon>
    </lineage>
</organism>
<dbReference type="InterPro" id="IPR051782">
    <property type="entry name" value="ABC_Transporter_VariousFunc"/>
</dbReference>
<reference evidence="5 6" key="1">
    <citation type="journal article" date="2011" name="EMBO J.">
        <title>Structural diversity of bacterial flagellar motors.</title>
        <authorList>
            <person name="Chen S."/>
            <person name="Beeby M."/>
            <person name="Murphy G.E."/>
            <person name="Leadbetter J.R."/>
            <person name="Hendrixson D.R."/>
            <person name="Briegel A."/>
            <person name="Li Z."/>
            <person name="Shi J."/>
            <person name="Tocheva E.I."/>
            <person name="Muller A."/>
            <person name="Dobro M.J."/>
            <person name="Jensen G.J."/>
        </authorList>
    </citation>
    <scope>NUCLEOTIDE SEQUENCE [LARGE SCALE GENOMIC DNA]</scope>
    <source>
        <strain evidence="5 6">DSM 6540</strain>
    </source>
</reference>
<evidence type="ECO:0000259" key="4">
    <source>
        <dbReference type="PROSITE" id="PS50893"/>
    </source>
</evidence>
<evidence type="ECO:0000313" key="5">
    <source>
        <dbReference type="EMBL" id="EGO65648.1"/>
    </source>
</evidence>
<accession>F7NED6</accession>
<dbReference type="SMART" id="SM00382">
    <property type="entry name" value="AAA"/>
    <property type="match status" value="1"/>
</dbReference>
<dbReference type="PANTHER" id="PTHR42939">
    <property type="entry name" value="ABC TRANSPORTER ATP-BINDING PROTEIN ALBC-RELATED"/>
    <property type="match status" value="1"/>
</dbReference>
<dbReference type="Proteomes" id="UP000003240">
    <property type="component" value="Unassembled WGS sequence"/>
</dbReference>
<dbReference type="EMBL" id="AFGF01000016">
    <property type="protein sequence ID" value="EGO65648.1"/>
    <property type="molecule type" value="Genomic_DNA"/>
</dbReference>
<dbReference type="STRING" id="1009370.ALO_01994"/>
<keyword evidence="6" id="KW-1185">Reference proteome</keyword>
<evidence type="ECO:0000256" key="2">
    <source>
        <dbReference type="ARBA" id="ARBA00022741"/>
    </source>
</evidence>
<dbReference type="InterPro" id="IPR003439">
    <property type="entry name" value="ABC_transporter-like_ATP-bd"/>
</dbReference>
<evidence type="ECO:0000313" key="6">
    <source>
        <dbReference type="Proteomes" id="UP000003240"/>
    </source>
</evidence>
<keyword evidence="2" id="KW-0547">Nucleotide-binding</keyword>
<keyword evidence="1" id="KW-0813">Transport</keyword>
<dbReference type="SUPFAM" id="SSF52540">
    <property type="entry name" value="P-loop containing nucleoside triphosphate hydrolases"/>
    <property type="match status" value="1"/>
</dbReference>
<keyword evidence="3" id="KW-0067">ATP-binding</keyword>
<sequence>MKGMECRIGIALAGIGKRYKDRELFRDLNLAVEPGDCLTVTGSNGSGKSTLLKVMAGLLKASEGKVSYSRNGQDLNRDEWFEYFGMVSPEVVMYQHLTGEENVGFFCRTRGLSVSAGEIAACCRTAGLVRAASNRVHTYSTGMKQRLKFAVLLAVNPACWILDEPSSNLDGEGRVWLRQLVHSVLSREKTVILATNEPAEVEYATKSITLG</sequence>
<dbReference type="PROSITE" id="PS50893">
    <property type="entry name" value="ABC_TRANSPORTER_2"/>
    <property type="match status" value="1"/>
</dbReference>
<comment type="caution">
    <text evidence="5">The sequence shown here is derived from an EMBL/GenBank/DDBJ whole genome shotgun (WGS) entry which is preliminary data.</text>
</comment>
<dbReference type="CDD" id="cd03230">
    <property type="entry name" value="ABC_DR_subfamily_A"/>
    <property type="match status" value="1"/>
</dbReference>
<dbReference type="AlphaFoldDB" id="F7NED6"/>
<feature type="domain" description="ABC transporter" evidence="4">
    <location>
        <begin position="10"/>
        <end position="211"/>
    </location>
</feature>
<evidence type="ECO:0000256" key="1">
    <source>
        <dbReference type="ARBA" id="ARBA00022448"/>
    </source>
</evidence>
<dbReference type="Pfam" id="PF00005">
    <property type="entry name" value="ABC_tran"/>
    <property type="match status" value="1"/>
</dbReference>
<dbReference type="RefSeq" id="WP_004092252.1">
    <property type="nucleotide sequence ID" value="NZ_AFGF01000016.1"/>
</dbReference>
<dbReference type="eggNOG" id="COG1131">
    <property type="taxonomic scope" value="Bacteria"/>
</dbReference>
<dbReference type="OrthoDB" id="9804819at2"/>
<dbReference type="GO" id="GO:0016887">
    <property type="term" value="F:ATP hydrolysis activity"/>
    <property type="evidence" value="ECO:0007669"/>
    <property type="project" value="InterPro"/>
</dbReference>
<protein>
    <submittedName>
        <fullName evidence="5">Heme exporter protein CcmA</fullName>
    </submittedName>
</protein>
<dbReference type="PANTHER" id="PTHR42939:SF1">
    <property type="entry name" value="ABC TRANSPORTER ATP-BINDING PROTEIN ALBC-RELATED"/>
    <property type="match status" value="1"/>
</dbReference>
<proteinExistence type="predicted"/>
<dbReference type="InterPro" id="IPR003593">
    <property type="entry name" value="AAA+_ATPase"/>
</dbReference>
<dbReference type="Gene3D" id="3.40.50.300">
    <property type="entry name" value="P-loop containing nucleotide triphosphate hydrolases"/>
    <property type="match status" value="1"/>
</dbReference>
<name>F7NED6_9FIRM</name>
<dbReference type="GO" id="GO:0005524">
    <property type="term" value="F:ATP binding"/>
    <property type="evidence" value="ECO:0007669"/>
    <property type="project" value="UniProtKB-KW"/>
</dbReference>
<gene>
    <name evidence="5" type="ORF">ALO_01994</name>
</gene>
<dbReference type="InterPro" id="IPR027417">
    <property type="entry name" value="P-loop_NTPase"/>
</dbReference>